<comment type="caution">
    <text evidence="8">The sequence shown here is derived from an EMBL/GenBank/DDBJ whole genome shotgun (WGS) entry which is preliminary data.</text>
</comment>
<dbReference type="CDD" id="cd16454">
    <property type="entry name" value="RING-H2_PA-TM-RING"/>
    <property type="match status" value="1"/>
</dbReference>
<dbReference type="Proteomes" id="UP001457282">
    <property type="component" value="Unassembled WGS sequence"/>
</dbReference>
<evidence type="ECO:0000256" key="1">
    <source>
        <dbReference type="ARBA" id="ARBA00000900"/>
    </source>
</evidence>
<keyword evidence="9" id="KW-1185">Reference proteome</keyword>
<evidence type="ECO:0000313" key="9">
    <source>
        <dbReference type="Proteomes" id="UP001457282"/>
    </source>
</evidence>
<dbReference type="Gene3D" id="3.30.40.10">
    <property type="entry name" value="Zinc/RING finger domain, C3HC4 (zinc finger)"/>
    <property type="match status" value="1"/>
</dbReference>
<dbReference type="PROSITE" id="PS50089">
    <property type="entry name" value="ZF_RING_2"/>
    <property type="match status" value="1"/>
</dbReference>
<dbReference type="AlphaFoldDB" id="A0AAW1WSA2"/>
<dbReference type="EMBL" id="JBEDUW010000005">
    <property type="protein sequence ID" value="KAK9926518.1"/>
    <property type="molecule type" value="Genomic_DNA"/>
</dbReference>
<accession>A0AAW1WSA2</accession>
<protein>
    <recommendedName>
        <fullName evidence="2">RING-type E3 ubiquitin transferase</fullName>
        <ecNumber evidence="2">2.3.2.27</ecNumber>
    </recommendedName>
</protein>
<dbReference type="Pfam" id="PF13639">
    <property type="entry name" value="zf-RING_2"/>
    <property type="match status" value="1"/>
</dbReference>
<dbReference type="EC" id="2.3.2.27" evidence="2"/>
<evidence type="ECO:0000313" key="8">
    <source>
        <dbReference type="EMBL" id="KAK9926518.1"/>
    </source>
</evidence>
<reference evidence="8 9" key="1">
    <citation type="journal article" date="2023" name="G3 (Bethesda)">
        <title>A chromosome-length genome assembly and annotation of blackberry (Rubus argutus, cv. 'Hillquist').</title>
        <authorList>
            <person name="Bruna T."/>
            <person name="Aryal R."/>
            <person name="Dudchenko O."/>
            <person name="Sargent D.J."/>
            <person name="Mead D."/>
            <person name="Buti M."/>
            <person name="Cavallini A."/>
            <person name="Hytonen T."/>
            <person name="Andres J."/>
            <person name="Pham M."/>
            <person name="Weisz D."/>
            <person name="Mascagni F."/>
            <person name="Usai G."/>
            <person name="Natali L."/>
            <person name="Bassil N."/>
            <person name="Fernandez G.E."/>
            <person name="Lomsadze A."/>
            <person name="Armour M."/>
            <person name="Olukolu B."/>
            <person name="Poorten T."/>
            <person name="Britton C."/>
            <person name="Davik J."/>
            <person name="Ashrafi H."/>
            <person name="Aiden E.L."/>
            <person name="Borodovsky M."/>
            <person name="Worthington M."/>
        </authorList>
    </citation>
    <scope>NUCLEOTIDE SEQUENCE [LARGE SCALE GENOMIC DNA]</scope>
    <source>
        <strain evidence="8">PI 553951</strain>
    </source>
</reference>
<gene>
    <name evidence="8" type="ORF">M0R45_023745</name>
</gene>
<dbReference type="InterPro" id="IPR001841">
    <property type="entry name" value="Znf_RING"/>
</dbReference>
<feature type="domain" description="RING-type" evidence="7">
    <location>
        <begin position="212"/>
        <end position="258"/>
    </location>
</feature>
<comment type="catalytic activity">
    <reaction evidence="1">
        <text>S-ubiquitinyl-[E2 ubiquitin-conjugating enzyme]-L-cysteine + [acceptor protein]-L-lysine = [E2 ubiquitin-conjugating enzyme]-L-cysteine + N(6)-ubiquitinyl-[acceptor protein]-L-lysine.</text>
        <dbReference type="EC" id="2.3.2.27"/>
    </reaction>
</comment>
<keyword evidence="5" id="KW-0862">Zinc</keyword>
<evidence type="ECO:0000256" key="2">
    <source>
        <dbReference type="ARBA" id="ARBA00012483"/>
    </source>
</evidence>
<keyword evidence="4 6" id="KW-0863">Zinc-finger</keyword>
<sequence>MFSTGMHFFVSRVTQRELLDVVLPDTEIQRGEEIILMVPIRLRFFKLIGRGSHRWIGAARDVTYDREPILIDEVGINFNLSLIKSSRRKFREYMARKLTSLGVPKYEQPAIHRKIVQVVEVAVPRVPISVIIVDVTVHLFGEAVTPITVIMANLLGILSSSQVTIDTVRWDSMETYINKPTSIPATKSSIEGLEKLRLDDLEEATIRQASPCVICLEQLDHFDADQLMVVTRLPCSHLYHRDCIIGWLEKSHLCPLCQYPMPTVEPGARKEPPKPSWTHHWPLLLMMSAGGVVTATLVCRLLKRSEG</sequence>
<dbReference type="InterPro" id="IPR013083">
    <property type="entry name" value="Znf_RING/FYVE/PHD"/>
</dbReference>
<dbReference type="GO" id="GO:0005737">
    <property type="term" value="C:cytoplasm"/>
    <property type="evidence" value="ECO:0007669"/>
    <property type="project" value="TreeGrafter"/>
</dbReference>
<evidence type="ECO:0000256" key="4">
    <source>
        <dbReference type="ARBA" id="ARBA00022771"/>
    </source>
</evidence>
<name>A0AAW1WSA2_RUBAR</name>
<evidence type="ECO:0000259" key="7">
    <source>
        <dbReference type="PROSITE" id="PS50089"/>
    </source>
</evidence>
<dbReference type="SUPFAM" id="SSF57850">
    <property type="entry name" value="RING/U-box"/>
    <property type="match status" value="1"/>
</dbReference>
<dbReference type="GO" id="GO:0008270">
    <property type="term" value="F:zinc ion binding"/>
    <property type="evidence" value="ECO:0007669"/>
    <property type="project" value="UniProtKB-KW"/>
</dbReference>
<evidence type="ECO:0000256" key="5">
    <source>
        <dbReference type="ARBA" id="ARBA00022833"/>
    </source>
</evidence>
<dbReference type="PANTHER" id="PTHR15710:SF229">
    <property type="entry name" value="E3 UBIQUITIN-PROTEIN LIGASE RNF181-LIKE"/>
    <property type="match status" value="1"/>
</dbReference>
<evidence type="ECO:0000256" key="6">
    <source>
        <dbReference type="PROSITE-ProRule" id="PRU00175"/>
    </source>
</evidence>
<dbReference type="GO" id="GO:0016567">
    <property type="term" value="P:protein ubiquitination"/>
    <property type="evidence" value="ECO:0007669"/>
    <property type="project" value="TreeGrafter"/>
</dbReference>
<dbReference type="GO" id="GO:0061630">
    <property type="term" value="F:ubiquitin protein ligase activity"/>
    <property type="evidence" value="ECO:0007669"/>
    <property type="project" value="UniProtKB-EC"/>
</dbReference>
<dbReference type="PANTHER" id="PTHR15710">
    <property type="entry name" value="E3 UBIQUITIN-PROTEIN LIGASE PRAJA"/>
    <property type="match status" value="1"/>
</dbReference>
<organism evidence="8 9">
    <name type="scientific">Rubus argutus</name>
    <name type="common">Southern blackberry</name>
    <dbReference type="NCBI Taxonomy" id="59490"/>
    <lineage>
        <taxon>Eukaryota</taxon>
        <taxon>Viridiplantae</taxon>
        <taxon>Streptophyta</taxon>
        <taxon>Embryophyta</taxon>
        <taxon>Tracheophyta</taxon>
        <taxon>Spermatophyta</taxon>
        <taxon>Magnoliopsida</taxon>
        <taxon>eudicotyledons</taxon>
        <taxon>Gunneridae</taxon>
        <taxon>Pentapetalae</taxon>
        <taxon>rosids</taxon>
        <taxon>fabids</taxon>
        <taxon>Rosales</taxon>
        <taxon>Rosaceae</taxon>
        <taxon>Rosoideae</taxon>
        <taxon>Rosoideae incertae sedis</taxon>
        <taxon>Rubus</taxon>
    </lineage>
</organism>
<dbReference type="SMART" id="SM00184">
    <property type="entry name" value="RING"/>
    <property type="match status" value="1"/>
</dbReference>
<proteinExistence type="predicted"/>
<keyword evidence="3" id="KW-0479">Metal-binding</keyword>
<evidence type="ECO:0000256" key="3">
    <source>
        <dbReference type="ARBA" id="ARBA00022723"/>
    </source>
</evidence>